<evidence type="ECO:0000313" key="3">
    <source>
        <dbReference type="EMBL" id="AOO65883.1"/>
    </source>
</evidence>
<dbReference type="AlphaFoldDB" id="A0A1D7TLK8"/>
<dbReference type="SUPFAM" id="SSF54197">
    <property type="entry name" value="HIT-like"/>
    <property type="match status" value="1"/>
</dbReference>
<dbReference type="PROSITE" id="PS51084">
    <property type="entry name" value="HIT_2"/>
    <property type="match status" value="1"/>
</dbReference>
<organism evidence="3 4">
    <name type="scientific">Sulfurospirillum halorespirans DSM 13726</name>
    <dbReference type="NCBI Taxonomy" id="1193502"/>
    <lineage>
        <taxon>Bacteria</taxon>
        <taxon>Pseudomonadati</taxon>
        <taxon>Campylobacterota</taxon>
        <taxon>Epsilonproteobacteria</taxon>
        <taxon>Campylobacterales</taxon>
        <taxon>Sulfurospirillaceae</taxon>
        <taxon>Sulfurospirillum</taxon>
    </lineage>
</organism>
<dbReference type="Proteomes" id="UP000094609">
    <property type="component" value="Chromosome"/>
</dbReference>
<dbReference type="STRING" id="1193502.SHALO_2119"/>
<accession>A0A1D7TLK8</accession>
<sequence>MSEKLYENSYFYILRENATIPWVKIFTQHPYKELSDCDPETQAALLKAMLVVEETMRFYYNPKKINIAMFGNYVPHLHIHIMARFEEDSHFPESMWGVKQRESTLFLPSFENFVTILHSKLAS</sequence>
<dbReference type="Pfam" id="PF01230">
    <property type="entry name" value="HIT"/>
    <property type="match status" value="1"/>
</dbReference>
<dbReference type="KEGG" id="shal:SHALO_2119"/>
<dbReference type="EMBL" id="CP017111">
    <property type="protein sequence ID" value="AOO65883.1"/>
    <property type="molecule type" value="Genomic_DNA"/>
</dbReference>
<keyword evidence="3" id="KW-0378">Hydrolase</keyword>
<dbReference type="PATRIC" id="fig|1193502.14.peg.2147"/>
<feature type="short sequence motif" description="Histidine triad motif" evidence="1">
    <location>
        <begin position="76"/>
        <end position="80"/>
    </location>
</feature>
<dbReference type="InterPro" id="IPR011146">
    <property type="entry name" value="HIT-like"/>
</dbReference>
<dbReference type="InterPro" id="IPR026026">
    <property type="entry name" value="HIT_Hint"/>
</dbReference>
<keyword evidence="4" id="KW-1185">Reference proteome</keyword>
<dbReference type="RefSeq" id="WP_069478507.1">
    <property type="nucleotide sequence ID" value="NZ_CP017111.1"/>
</dbReference>
<reference evidence="4" key="1">
    <citation type="submission" date="2016-08" db="EMBL/GenBank/DDBJ databases">
        <title>Complete genome sequence of the organohalide-respiring Epsilonproteobacterium Sulfurospirillum halorespirans.</title>
        <authorList>
            <person name="Goris T."/>
            <person name="Zimmermann J."/>
            <person name="Schenz B."/>
            <person name="Lemos M."/>
            <person name="Hackermueller J."/>
            <person name="Diekert G."/>
        </authorList>
    </citation>
    <scope>NUCLEOTIDE SEQUENCE [LARGE SCALE GENOMIC DNA]</scope>
    <source>
        <strain>DSM 13726</strain>
        <strain evidence="4">PCE-M2</strain>
    </source>
</reference>
<gene>
    <name evidence="3" type="ORF">SHALO_2119</name>
</gene>
<evidence type="ECO:0000259" key="2">
    <source>
        <dbReference type="PROSITE" id="PS51084"/>
    </source>
</evidence>
<dbReference type="Gene3D" id="3.30.428.10">
    <property type="entry name" value="HIT-like"/>
    <property type="match status" value="1"/>
</dbReference>
<proteinExistence type="predicted"/>
<feature type="domain" description="HIT" evidence="2">
    <location>
        <begin position="1"/>
        <end position="91"/>
    </location>
</feature>
<dbReference type="PIRSF" id="PIRSF000714">
    <property type="entry name" value="HIT"/>
    <property type="match status" value="1"/>
</dbReference>
<protein>
    <submittedName>
        <fullName evidence="3">HIT family hydrolase</fullName>
    </submittedName>
</protein>
<dbReference type="GO" id="GO:0016787">
    <property type="term" value="F:hydrolase activity"/>
    <property type="evidence" value="ECO:0007669"/>
    <property type="project" value="UniProtKB-KW"/>
</dbReference>
<dbReference type="InterPro" id="IPR036265">
    <property type="entry name" value="HIT-like_sf"/>
</dbReference>
<name>A0A1D7TLK8_9BACT</name>
<evidence type="ECO:0000256" key="1">
    <source>
        <dbReference type="PROSITE-ProRule" id="PRU00464"/>
    </source>
</evidence>
<evidence type="ECO:0000313" key="4">
    <source>
        <dbReference type="Proteomes" id="UP000094609"/>
    </source>
</evidence>